<dbReference type="Pfam" id="PF12770">
    <property type="entry name" value="CHAT"/>
    <property type="match status" value="1"/>
</dbReference>
<dbReference type="STRING" id="231916.A0A409W6Z6"/>
<proteinExistence type="predicted"/>
<evidence type="ECO:0000313" key="2">
    <source>
        <dbReference type="EMBL" id="PPQ74133.1"/>
    </source>
</evidence>
<gene>
    <name evidence="2" type="ORF">CVT26_007176</name>
</gene>
<evidence type="ECO:0000259" key="1">
    <source>
        <dbReference type="Pfam" id="PF12770"/>
    </source>
</evidence>
<feature type="non-terminal residue" evidence="2">
    <location>
        <position position="1"/>
    </location>
</feature>
<name>A0A409W6Z6_9AGAR</name>
<reference evidence="2 3" key="1">
    <citation type="journal article" date="2018" name="Evol. Lett.">
        <title>Horizontal gene cluster transfer increased hallucinogenic mushroom diversity.</title>
        <authorList>
            <person name="Reynolds H.T."/>
            <person name="Vijayakumar V."/>
            <person name="Gluck-Thaler E."/>
            <person name="Korotkin H.B."/>
            <person name="Matheny P.B."/>
            <person name="Slot J.C."/>
        </authorList>
    </citation>
    <scope>NUCLEOTIDE SEQUENCE [LARGE SCALE GENOMIC DNA]</scope>
    <source>
        <strain evidence="2 3">SRW20</strain>
    </source>
</reference>
<protein>
    <recommendedName>
        <fullName evidence="1">CHAT domain-containing protein</fullName>
    </recommendedName>
</protein>
<dbReference type="InterPro" id="IPR024983">
    <property type="entry name" value="CHAT_dom"/>
</dbReference>
<comment type="caution">
    <text evidence="2">The sequence shown here is derived from an EMBL/GenBank/DDBJ whole genome shotgun (WGS) entry which is preliminary data.</text>
</comment>
<dbReference type="OrthoDB" id="9991317at2759"/>
<dbReference type="InParanoid" id="A0A409W6Z6"/>
<evidence type="ECO:0000313" key="3">
    <source>
        <dbReference type="Proteomes" id="UP000284706"/>
    </source>
</evidence>
<sequence length="669" mass="73819">LQQRAVDLTPDGHAELACRLHNLGVAFQSQFEQTGNLDEIAESIQLKQNSVAFTPEGHAGLASWHYSLANSFFARFQSTQQPTDLLLAHSGYHTSAMSVTAPPTVCLKSARMWAQLSSRFSQSETLAAHDRVIELISIIAGIENTSRRRHELLKELSHDSTKAAAAALSVNQPSKAIEWLESGRCVVWNQINQLRTPLDDLQEQHPHLADRFMLLSKQLEHLGNRADPHQHGVELPMQAQISLEAEAYNHLKVAKGREQLLDTIREIPGFESFLRPRDCADLIRAVSNNGVIIIINSDDERCDAIILVSGQIEPMHIPLDKFSHDRAQTLADELQIRLDPHEFRSRYIKDMADPRKIGRYKGPSPGDNVKGMLRALWDDLVDPVLQFLGFKNERVDTDLPRIWWCPTGPFAFVPIHAAGIYNPDGGSSSACLADYAVSSYIPTLSILDKLRSRSSDGSIDGTGVLLVSQPNTPGQSSIPNTKAEVVKTREELEKRGIRTAWYNGEDATVASISESMRSFSSIHLACHASQNITNPLESAIFLHDGALELSEIMKMDLPKADLAFLSACQTSVGARNLPEEAVHLAAGMLTAGYRSVVATMWSISDYHAPEVAETFYKCLMNDETAGGVVGLDITGSAQALHIAVQALHRKLGDSTEDLLKWIPYVHYGI</sequence>
<dbReference type="AlphaFoldDB" id="A0A409W6Z6"/>
<accession>A0A409W6Z6</accession>
<keyword evidence="3" id="KW-1185">Reference proteome</keyword>
<feature type="domain" description="CHAT" evidence="1">
    <location>
        <begin position="372"/>
        <end position="668"/>
    </location>
</feature>
<dbReference type="EMBL" id="NHYE01005361">
    <property type="protein sequence ID" value="PPQ74133.1"/>
    <property type="molecule type" value="Genomic_DNA"/>
</dbReference>
<dbReference type="Proteomes" id="UP000284706">
    <property type="component" value="Unassembled WGS sequence"/>
</dbReference>
<organism evidence="2 3">
    <name type="scientific">Gymnopilus dilepis</name>
    <dbReference type="NCBI Taxonomy" id="231916"/>
    <lineage>
        <taxon>Eukaryota</taxon>
        <taxon>Fungi</taxon>
        <taxon>Dikarya</taxon>
        <taxon>Basidiomycota</taxon>
        <taxon>Agaricomycotina</taxon>
        <taxon>Agaricomycetes</taxon>
        <taxon>Agaricomycetidae</taxon>
        <taxon>Agaricales</taxon>
        <taxon>Agaricineae</taxon>
        <taxon>Hymenogastraceae</taxon>
        <taxon>Gymnopilus</taxon>
    </lineage>
</organism>